<gene>
    <name evidence="12" type="ORF">ACFSJ0_42020</name>
</gene>
<reference evidence="13" key="1">
    <citation type="journal article" date="2019" name="Int. J. Syst. Evol. Microbiol.">
        <title>The Global Catalogue of Microorganisms (GCM) 10K type strain sequencing project: providing services to taxonomists for standard genome sequencing and annotation.</title>
        <authorList>
            <consortium name="The Broad Institute Genomics Platform"/>
            <consortium name="The Broad Institute Genome Sequencing Center for Infectious Disease"/>
            <person name="Wu L."/>
            <person name="Ma J."/>
        </authorList>
    </citation>
    <scope>NUCLEOTIDE SEQUENCE [LARGE SCALE GENOMIC DNA]</scope>
    <source>
        <strain evidence="13">CGMCC 1.15399</strain>
    </source>
</reference>
<evidence type="ECO:0000256" key="1">
    <source>
        <dbReference type="ARBA" id="ARBA00000085"/>
    </source>
</evidence>
<evidence type="ECO:0000259" key="10">
    <source>
        <dbReference type="Pfam" id="PF07730"/>
    </source>
</evidence>
<comment type="caution">
    <text evidence="12">The sequence shown here is derived from an EMBL/GenBank/DDBJ whole genome shotgun (WGS) entry which is preliminary data.</text>
</comment>
<dbReference type="CDD" id="cd16917">
    <property type="entry name" value="HATPase_UhpB-NarQ-NarX-like"/>
    <property type="match status" value="1"/>
</dbReference>
<evidence type="ECO:0000313" key="12">
    <source>
        <dbReference type="EMBL" id="MFD1543681.1"/>
    </source>
</evidence>
<evidence type="ECO:0000256" key="2">
    <source>
        <dbReference type="ARBA" id="ARBA00012438"/>
    </source>
</evidence>
<evidence type="ECO:0000256" key="9">
    <source>
        <dbReference type="SAM" id="Phobius"/>
    </source>
</evidence>
<dbReference type="Proteomes" id="UP001597097">
    <property type="component" value="Unassembled WGS sequence"/>
</dbReference>
<keyword evidence="5" id="KW-0547">Nucleotide-binding</keyword>
<dbReference type="InterPro" id="IPR011712">
    <property type="entry name" value="Sig_transdc_His_kin_sub3_dim/P"/>
</dbReference>
<dbReference type="RefSeq" id="WP_219539294.1">
    <property type="nucleotide sequence ID" value="NZ_JAHKRM010000057.1"/>
</dbReference>
<proteinExistence type="predicted"/>
<keyword evidence="13" id="KW-1185">Reference proteome</keyword>
<dbReference type="InterPro" id="IPR025828">
    <property type="entry name" value="Put_sensor_dom"/>
</dbReference>
<evidence type="ECO:0000256" key="7">
    <source>
        <dbReference type="ARBA" id="ARBA00022840"/>
    </source>
</evidence>
<name>A0ABW4GLL3_9ACTN</name>
<feature type="domain" description="Signal transduction histidine kinase subgroup 3 dimerisation and phosphoacceptor" evidence="10">
    <location>
        <begin position="190"/>
        <end position="255"/>
    </location>
</feature>
<sequence length="386" mass="41154">MTKLRQLLEPAAGLLLNAATGVAAWLLFALLAGCVMLIPVGGLGFPLLAHALVAVRALTRFQRAWAARVLGYEITGPDRRSRRGRTRRDLTWLAVHALVGPSCVITIGTLLSFVGVILNLHPLENSRWQTITLSLTILTFVAIAVAAIPLMNRAQARLAELLLRPASSLTQRVWELTESRAAAVDAQAAELRRIERDLHDGAQARLISVRMSLGLIKGANDPDQVRALVQEAWESAGQALVDLRDLVRGIHPPVLADRGLAGAIQAAALLCPIPVEVDIDLPARPEAPVESAVYFAAVEALTNVTKHSRAARAWVRLRHEGGILRLAVGDDGRGGADPAAGTGLDGIRRRLSAFDGTLAISSPPGGPSRLIMELPCALSSPKISHS</sequence>
<evidence type="ECO:0000256" key="6">
    <source>
        <dbReference type="ARBA" id="ARBA00022777"/>
    </source>
</evidence>
<accession>A0ABW4GLL3</accession>
<evidence type="ECO:0000256" key="4">
    <source>
        <dbReference type="ARBA" id="ARBA00022679"/>
    </source>
</evidence>
<dbReference type="InterPro" id="IPR050482">
    <property type="entry name" value="Sensor_HK_TwoCompSys"/>
</dbReference>
<keyword evidence="3" id="KW-0597">Phosphoprotein</keyword>
<feature type="transmembrane region" description="Helical" evidence="9">
    <location>
        <begin position="130"/>
        <end position="151"/>
    </location>
</feature>
<keyword evidence="9" id="KW-0812">Transmembrane</keyword>
<keyword evidence="8" id="KW-0902">Two-component regulatory system</keyword>
<keyword evidence="4" id="KW-0808">Transferase</keyword>
<dbReference type="PROSITE" id="PS51257">
    <property type="entry name" value="PROKAR_LIPOPROTEIN"/>
    <property type="match status" value="1"/>
</dbReference>
<evidence type="ECO:0000313" key="13">
    <source>
        <dbReference type="Proteomes" id="UP001597097"/>
    </source>
</evidence>
<organism evidence="12 13">
    <name type="scientific">Nonomuraea guangzhouensis</name>
    <dbReference type="NCBI Taxonomy" id="1291555"/>
    <lineage>
        <taxon>Bacteria</taxon>
        <taxon>Bacillati</taxon>
        <taxon>Actinomycetota</taxon>
        <taxon>Actinomycetes</taxon>
        <taxon>Streptosporangiales</taxon>
        <taxon>Streptosporangiaceae</taxon>
        <taxon>Nonomuraea</taxon>
    </lineage>
</organism>
<evidence type="ECO:0000256" key="3">
    <source>
        <dbReference type="ARBA" id="ARBA00022553"/>
    </source>
</evidence>
<evidence type="ECO:0000256" key="8">
    <source>
        <dbReference type="ARBA" id="ARBA00023012"/>
    </source>
</evidence>
<dbReference type="PANTHER" id="PTHR24421:SF10">
    <property type="entry name" value="NITRATE_NITRITE SENSOR PROTEIN NARQ"/>
    <property type="match status" value="1"/>
</dbReference>
<dbReference type="Pfam" id="PF07730">
    <property type="entry name" value="HisKA_3"/>
    <property type="match status" value="1"/>
</dbReference>
<evidence type="ECO:0000259" key="11">
    <source>
        <dbReference type="Pfam" id="PF13796"/>
    </source>
</evidence>
<dbReference type="Pfam" id="PF13796">
    <property type="entry name" value="Sensor"/>
    <property type="match status" value="1"/>
</dbReference>
<keyword evidence="6" id="KW-0418">Kinase</keyword>
<keyword evidence="7" id="KW-0067">ATP-binding</keyword>
<dbReference type="PANTHER" id="PTHR24421">
    <property type="entry name" value="NITRATE/NITRITE SENSOR PROTEIN NARX-RELATED"/>
    <property type="match status" value="1"/>
</dbReference>
<dbReference type="EMBL" id="JBHUCM010000039">
    <property type="protein sequence ID" value="MFD1543681.1"/>
    <property type="molecule type" value="Genomic_DNA"/>
</dbReference>
<protein>
    <recommendedName>
        <fullName evidence="2">histidine kinase</fullName>
        <ecNumber evidence="2">2.7.13.3</ecNumber>
    </recommendedName>
</protein>
<keyword evidence="9" id="KW-0472">Membrane</keyword>
<feature type="domain" description="Putative sensor" evidence="11">
    <location>
        <begin position="14"/>
        <end position="163"/>
    </location>
</feature>
<feature type="transmembrane region" description="Helical" evidence="9">
    <location>
        <begin position="90"/>
        <end position="118"/>
    </location>
</feature>
<feature type="transmembrane region" description="Helical" evidence="9">
    <location>
        <begin position="37"/>
        <end position="58"/>
    </location>
</feature>
<keyword evidence="9" id="KW-1133">Transmembrane helix</keyword>
<comment type="catalytic activity">
    <reaction evidence="1">
        <text>ATP + protein L-histidine = ADP + protein N-phospho-L-histidine.</text>
        <dbReference type="EC" id="2.7.13.3"/>
    </reaction>
</comment>
<evidence type="ECO:0000256" key="5">
    <source>
        <dbReference type="ARBA" id="ARBA00022741"/>
    </source>
</evidence>
<dbReference type="EC" id="2.7.13.3" evidence="2"/>
<feature type="transmembrane region" description="Helical" evidence="9">
    <location>
        <begin position="12"/>
        <end position="31"/>
    </location>
</feature>